<keyword evidence="4 7" id="KW-0472">Membrane</keyword>
<comment type="similarity">
    <text evidence="5">Belongs to the SAT4 family.</text>
</comment>
<evidence type="ECO:0000256" key="4">
    <source>
        <dbReference type="ARBA" id="ARBA00023136"/>
    </source>
</evidence>
<feature type="transmembrane region" description="Helical" evidence="7">
    <location>
        <begin position="128"/>
        <end position="154"/>
    </location>
</feature>
<comment type="caution">
    <text evidence="9">The sequence shown here is derived from an EMBL/GenBank/DDBJ whole genome shotgun (WGS) entry which is preliminary data.</text>
</comment>
<dbReference type="GO" id="GO:0016020">
    <property type="term" value="C:membrane"/>
    <property type="evidence" value="ECO:0007669"/>
    <property type="project" value="UniProtKB-SubCell"/>
</dbReference>
<sequence>MEFGILPARDQSTVIGAAPPPPGVTPNFTNPEYNGRSVVAANIASLALATCVCGLRIFTKTYILHTVDYSDYLIDLAWDVPLDKFSPTFLQLQMATQAIYCVSMMFAKPSLLALYLRISPYLRFRWAVVILIAIGSGYSSAAVLVSIFQCQLVAKAWDVTITNSSCIDRVACFFAMLVLNVTTDLAMLVLPIPMLWNTKMPKRQRVGLIGIFMTGSLVCVVGFLRIKSLIDLIGLYNLTWNLVDGYVWVAIEMNTGIICACLPFGKAFLKHLFPGVLGRSVGYSYASGQPRTKSHPTTVQQRDVELSDSVRMNEFPVTRTHENKGGNGDIRSESQELIIDGRPDGASVKTGVSLPGPNEREVEAAGTWA</sequence>
<dbReference type="PANTHER" id="PTHR33048:SF47">
    <property type="entry name" value="INTEGRAL MEMBRANE PROTEIN-RELATED"/>
    <property type="match status" value="1"/>
</dbReference>
<accession>A0AAN7C094</accession>
<keyword evidence="3 7" id="KW-1133">Transmembrane helix</keyword>
<evidence type="ECO:0000256" key="5">
    <source>
        <dbReference type="ARBA" id="ARBA00038359"/>
    </source>
</evidence>
<dbReference type="PANTHER" id="PTHR33048">
    <property type="entry name" value="PTH11-LIKE INTEGRAL MEMBRANE PROTEIN (AFU_ORTHOLOGUE AFUA_5G11245)"/>
    <property type="match status" value="1"/>
</dbReference>
<evidence type="ECO:0000256" key="1">
    <source>
        <dbReference type="ARBA" id="ARBA00004141"/>
    </source>
</evidence>
<evidence type="ECO:0000313" key="10">
    <source>
        <dbReference type="Proteomes" id="UP001303760"/>
    </source>
</evidence>
<dbReference type="EMBL" id="MU860754">
    <property type="protein sequence ID" value="KAK4232941.1"/>
    <property type="molecule type" value="Genomic_DNA"/>
</dbReference>
<reference evidence="9" key="1">
    <citation type="journal article" date="2023" name="Mol. Phylogenet. Evol.">
        <title>Genome-scale phylogeny and comparative genomics of the fungal order Sordariales.</title>
        <authorList>
            <person name="Hensen N."/>
            <person name="Bonometti L."/>
            <person name="Westerberg I."/>
            <person name="Brannstrom I.O."/>
            <person name="Guillou S."/>
            <person name="Cros-Aarteil S."/>
            <person name="Calhoun S."/>
            <person name="Haridas S."/>
            <person name="Kuo A."/>
            <person name="Mondo S."/>
            <person name="Pangilinan J."/>
            <person name="Riley R."/>
            <person name="LaButti K."/>
            <person name="Andreopoulos B."/>
            <person name="Lipzen A."/>
            <person name="Chen C."/>
            <person name="Yan M."/>
            <person name="Daum C."/>
            <person name="Ng V."/>
            <person name="Clum A."/>
            <person name="Steindorff A."/>
            <person name="Ohm R.A."/>
            <person name="Martin F."/>
            <person name="Silar P."/>
            <person name="Natvig D.O."/>
            <person name="Lalanne C."/>
            <person name="Gautier V."/>
            <person name="Ament-Velasquez S.L."/>
            <person name="Kruys A."/>
            <person name="Hutchinson M.I."/>
            <person name="Powell A.J."/>
            <person name="Barry K."/>
            <person name="Miller A.N."/>
            <person name="Grigoriev I.V."/>
            <person name="Debuchy R."/>
            <person name="Gladieux P."/>
            <person name="Hiltunen Thoren M."/>
            <person name="Johannesson H."/>
        </authorList>
    </citation>
    <scope>NUCLEOTIDE SEQUENCE</scope>
    <source>
        <strain evidence="9">CBS 532.94</strain>
    </source>
</reference>
<evidence type="ECO:0000256" key="2">
    <source>
        <dbReference type="ARBA" id="ARBA00022692"/>
    </source>
</evidence>
<dbReference type="Proteomes" id="UP001303760">
    <property type="component" value="Unassembled WGS sequence"/>
</dbReference>
<keyword evidence="2 7" id="KW-0812">Transmembrane</keyword>
<feature type="transmembrane region" description="Helical" evidence="7">
    <location>
        <begin position="208"/>
        <end position="226"/>
    </location>
</feature>
<proteinExistence type="inferred from homology"/>
<reference evidence="9" key="2">
    <citation type="submission" date="2023-05" db="EMBL/GenBank/DDBJ databases">
        <authorList>
            <consortium name="Lawrence Berkeley National Laboratory"/>
            <person name="Steindorff A."/>
            <person name="Hensen N."/>
            <person name="Bonometti L."/>
            <person name="Westerberg I."/>
            <person name="Brannstrom I.O."/>
            <person name="Guillou S."/>
            <person name="Cros-Aarteil S."/>
            <person name="Calhoun S."/>
            <person name="Haridas S."/>
            <person name="Kuo A."/>
            <person name="Mondo S."/>
            <person name="Pangilinan J."/>
            <person name="Riley R."/>
            <person name="Labutti K."/>
            <person name="Andreopoulos B."/>
            <person name="Lipzen A."/>
            <person name="Chen C."/>
            <person name="Yanf M."/>
            <person name="Daum C."/>
            <person name="Ng V."/>
            <person name="Clum A."/>
            <person name="Ohm R."/>
            <person name="Martin F."/>
            <person name="Silar P."/>
            <person name="Natvig D."/>
            <person name="Lalanne C."/>
            <person name="Gautier V."/>
            <person name="Ament-Velasquez S.L."/>
            <person name="Kruys A."/>
            <person name="Hutchinson M.I."/>
            <person name="Powell A.J."/>
            <person name="Barry K."/>
            <person name="Miller A.N."/>
            <person name="Grigoriev I.V."/>
            <person name="Debuchy R."/>
            <person name="Gladieux P."/>
            <person name="Thoren M.H."/>
            <person name="Johannesson H."/>
        </authorList>
    </citation>
    <scope>NUCLEOTIDE SEQUENCE</scope>
    <source>
        <strain evidence="9">CBS 532.94</strain>
    </source>
</reference>
<dbReference type="InterPro" id="IPR049326">
    <property type="entry name" value="Rhodopsin_dom_fungi"/>
</dbReference>
<name>A0AAN7C094_9PEZI</name>
<evidence type="ECO:0000256" key="7">
    <source>
        <dbReference type="SAM" id="Phobius"/>
    </source>
</evidence>
<dbReference type="AlphaFoldDB" id="A0AAN7C094"/>
<evidence type="ECO:0000256" key="6">
    <source>
        <dbReference type="SAM" id="MobiDB-lite"/>
    </source>
</evidence>
<feature type="transmembrane region" description="Helical" evidence="7">
    <location>
        <begin position="97"/>
        <end position="116"/>
    </location>
</feature>
<dbReference type="InterPro" id="IPR052337">
    <property type="entry name" value="SAT4-like"/>
</dbReference>
<gene>
    <name evidence="9" type="ORF">C8A03DRAFT_48350</name>
</gene>
<feature type="transmembrane region" description="Helical" evidence="7">
    <location>
        <begin position="38"/>
        <end position="58"/>
    </location>
</feature>
<dbReference type="Pfam" id="PF20684">
    <property type="entry name" value="Fung_rhodopsin"/>
    <property type="match status" value="1"/>
</dbReference>
<feature type="domain" description="Rhodopsin" evidence="8">
    <location>
        <begin position="77"/>
        <end position="270"/>
    </location>
</feature>
<comment type="subcellular location">
    <subcellularLocation>
        <location evidence="1">Membrane</location>
        <topology evidence="1">Multi-pass membrane protein</topology>
    </subcellularLocation>
</comment>
<feature type="transmembrane region" description="Helical" evidence="7">
    <location>
        <begin position="246"/>
        <end position="269"/>
    </location>
</feature>
<keyword evidence="10" id="KW-1185">Reference proteome</keyword>
<protein>
    <recommendedName>
        <fullName evidence="8">Rhodopsin domain-containing protein</fullName>
    </recommendedName>
</protein>
<feature type="region of interest" description="Disordered" evidence="6">
    <location>
        <begin position="339"/>
        <end position="369"/>
    </location>
</feature>
<feature type="transmembrane region" description="Helical" evidence="7">
    <location>
        <begin position="174"/>
        <end position="196"/>
    </location>
</feature>
<evidence type="ECO:0000256" key="3">
    <source>
        <dbReference type="ARBA" id="ARBA00022989"/>
    </source>
</evidence>
<organism evidence="9 10">
    <name type="scientific">Achaetomium macrosporum</name>
    <dbReference type="NCBI Taxonomy" id="79813"/>
    <lineage>
        <taxon>Eukaryota</taxon>
        <taxon>Fungi</taxon>
        <taxon>Dikarya</taxon>
        <taxon>Ascomycota</taxon>
        <taxon>Pezizomycotina</taxon>
        <taxon>Sordariomycetes</taxon>
        <taxon>Sordariomycetidae</taxon>
        <taxon>Sordariales</taxon>
        <taxon>Chaetomiaceae</taxon>
        <taxon>Achaetomium</taxon>
    </lineage>
</organism>
<evidence type="ECO:0000259" key="8">
    <source>
        <dbReference type="Pfam" id="PF20684"/>
    </source>
</evidence>
<evidence type="ECO:0000313" key="9">
    <source>
        <dbReference type="EMBL" id="KAK4232941.1"/>
    </source>
</evidence>